<feature type="binding site" evidence="12">
    <location>
        <position position="102"/>
    </location>
    <ligand>
        <name>Mn(2+)</name>
        <dbReference type="ChEBI" id="CHEBI:29035"/>
        <label>1</label>
    </ligand>
</feature>
<comment type="caution">
    <text evidence="14">The sequence shown here is derived from an EMBL/GenBank/DDBJ whole genome shotgun (WGS) entry which is preliminary data.</text>
</comment>
<keyword evidence="4 11" id="KW-0547">Nucleotide-binding</keyword>
<evidence type="ECO:0000256" key="4">
    <source>
        <dbReference type="ARBA" id="ARBA00022741"/>
    </source>
</evidence>
<dbReference type="Gene3D" id="3.90.1860.10">
    <property type="entry name" value="tRNA-splicing ligase RtcB"/>
    <property type="match status" value="1"/>
</dbReference>
<feature type="active site" description="GMP-histidine intermediate" evidence="10">
    <location>
        <position position="409"/>
    </location>
</feature>
<feature type="binding site" evidence="11">
    <location>
        <begin position="383"/>
        <end position="386"/>
    </location>
    <ligand>
        <name>GMP</name>
        <dbReference type="ChEBI" id="CHEBI:58115"/>
    </ligand>
</feature>
<dbReference type="Pfam" id="PF01139">
    <property type="entry name" value="RtcB"/>
    <property type="match status" value="1"/>
</dbReference>
<feature type="binding site" evidence="11">
    <location>
        <position position="390"/>
    </location>
    <ligand>
        <name>GMP</name>
        <dbReference type="ChEBI" id="CHEBI:58115"/>
    </ligand>
</feature>
<dbReference type="InterPro" id="IPR036025">
    <property type="entry name" value="RtcB-like_sf"/>
</dbReference>
<evidence type="ECO:0000256" key="1">
    <source>
        <dbReference type="ARBA" id="ARBA00008071"/>
    </source>
</evidence>
<dbReference type="GO" id="GO:0170057">
    <property type="term" value="F:RNA ligase (GTP) activity"/>
    <property type="evidence" value="ECO:0007669"/>
    <property type="project" value="UniProtKB-EC"/>
</dbReference>
<dbReference type="GO" id="GO:0003972">
    <property type="term" value="F:RNA ligase (ATP) activity"/>
    <property type="evidence" value="ECO:0007669"/>
    <property type="project" value="TreeGrafter"/>
</dbReference>
<dbReference type="GO" id="GO:0042245">
    <property type="term" value="P:RNA repair"/>
    <property type="evidence" value="ECO:0007669"/>
    <property type="project" value="UniProtKB-KW"/>
</dbReference>
<proteinExistence type="inferred from homology"/>
<keyword evidence="7 12" id="KW-0464">Manganese</keyword>
<dbReference type="EMBL" id="PCXE01000028">
    <property type="protein sequence ID" value="PIR26376.1"/>
    <property type="molecule type" value="Genomic_DNA"/>
</dbReference>
<comment type="similarity">
    <text evidence="1 13">Belongs to the RtcB family.</text>
</comment>
<dbReference type="SUPFAM" id="SSF103365">
    <property type="entry name" value="Hypothetical protein PH1602"/>
    <property type="match status" value="1"/>
</dbReference>
<evidence type="ECO:0000256" key="2">
    <source>
        <dbReference type="ARBA" id="ARBA00022598"/>
    </source>
</evidence>
<comment type="catalytic activity">
    <reaction evidence="9">
        <text>a 3'-end 2',3'-cyclophospho-ribonucleotide-RNA + a 5'-end dephospho-ribonucleoside-RNA + GTP + H2O = a ribonucleotidyl-ribonucleotide-RNA + GMP + diphosphate + H(+)</text>
        <dbReference type="Rhea" id="RHEA:68080"/>
        <dbReference type="Rhea" id="RHEA-COMP:10464"/>
        <dbReference type="Rhea" id="RHEA-COMP:13936"/>
        <dbReference type="Rhea" id="RHEA-COMP:17355"/>
        <dbReference type="ChEBI" id="CHEBI:15377"/>
        <dbReference type="ChEBI" id="CHEBI:15378"/>
        <dbReference type="ChEBI" id="CHEBI:33019"/>
        <dbReference type="ChEBI" id="CHEBI:37565"/>
        <dbReference type="ChEBI" id="CHEBI:58115"/>
        <dbReference type="ChEBI" id="CHEBI:83064"/>
        <dbReference type="ChEBI" id="CHEBI:138284"/>
        <dbReference type="ChEBI" id="CHEBI:173118"/>
        <dbReference type="EC" id="6.5.1.8"/>
    </reaction>
</comment>
<dbReference type="GO" id="GO:0006396">
    <property type="term" value="P:RNA processing"/>
    <property type="evidence" value="ECO:0007669"/>
    <property type="project" value="InterPro"/>
</dbReference>
<keyword evidence="5" id="KW-0692">RNA repair</keyword>
<feature type="binding site" evidence="12">
    <location>
        <position position="337"/>
    </location>
    <ligand>
        <name>Mn(2+)</name>
        <dbReference type="ChEBI" id="CHEBI:29035"/>
        <label>2</label>
    </ligand>
</feature>
<accession>A0A2H0PXY7</accession>
<evidence type="ECO:0000256" key="5">
    <source>
        <dbReference type="ARBA" id="ARBA00022800"/>
    </source>
</evidence>
<evidence type="ECO:0000256" key="3">
    <source>
        <dbReference type="ARBA" id="ARBA00022723"/>
    </source>
</evidence>
<keyword evidence="2 13" id="KW-0436">Ligase</keyword>
<evidence type="ECO:0000256" key="8">
    <source>
        <dbReference type="ARBA" id="ARBA00047746"/>
    </source>
</evidence>
<dbReference type="InterPro" id="IPR001233">
    <property type="entry name" value="RtcB"/>
</dbReference>
<feature type="binding site" evidence="12">
    <location>
        <position position="241"/>
    </location>
    <ligand>
        <name>Mn(2+)</name>
        <dbReference type="ChEBI" id="CHEBI:29035"/>
        <label>2</label>
    </ligand>
</feature>
<dbReference type="EC" id="6.5.1.-" evidence="13"/>
<evidence type="ECO:0000313" key="14">
    <source>
        <dbReference type="EMBL" id="PIR26376.1"/>
    </source>
</evidence>
<protein>
    <recommendedName>
        <fullName evidence="13">tRNA-splicing ligase RtcB</fullName>
        <ecNumber evidence="13">6.5.1.-</ecNumber>
    </recommendedName>
</protein>
<dbReference type="GO" id="GO:0005525">
    <property type="term" value="F:GTP binding"/>
    <property type="evidence" value="ECO:0007669"/>
    <property type="project" value="UniProtKB-KW"/>
</dbReference>
<feature type="binding site" evidence="11">
    <location>
        <begin position="337"/>
        <end position="338"/>
    </location>
    <ligand>
        <name>GMP</name>
        <dbReference type="ChEBI" id="CHEBI:58115"/>
    </ligand>
</feature>
<reference evidence="14 15" key="1">
    <citation type="submission" date="2017-09" db="EMBL/GenBank/DDBJ databases">
        <title>Depth-based differentiation of microbial function through sediment-hosted aquifers and enrichment of novel symbionts in the deep terrestrial subsurface.</title>
        <authorList>
            <person name="Probst A.J."/>
            <person name="Ladd B."/>
            <person name="Jarett J.K."/>
            <person name="Geller-Mcgrath D.E."/>
            <person name="Sieber C.M."/>
            <person name="Emerson J.B."/>
            <person name="Anantharaman K."/>
            <person name="Thomas B.C."/>
            <person name="Malmstrom R."/>
            <person name="Stieglmeier M."/>
            <person name="Klingl A."/>
            <person name="Woyke T."/>
            <person name="Ryan C.M."/>
            <person name="Banfield J.F."/>
        </authorList>
    </citation>
    <scope>NUCLEOTIDE SEQUENCE [LARGE SCALE GENOMIC DNA]</scope>
    <source>
        <strain evidence="14">CG11_big_fil_rev_8_21_14_0_20_43_10</strain>
    </source>
</reference>
<feature type="binding site" evidence="11">
    <location>
        <position position="485"/>
    </location>
    <ligand>
        <name>GMP</name>
        <dbReference type="ChEBI" id="CHEBI:58115"/>
    </ligand>
</feature>
<feature type="binding site" evidence="11">
    <location>
        <begin position="209"/>
        <end position="213"/>
    </location>
    <ligand>
        <name>GMP</name>
        <dbReference type="ChEBI" id="CHEBI:58115"/>
    </ligand>
</feature>
<evidence type="ECO:0000256" key="7">
    <source>
        <dbReference type="ARBA" id="ARBA00023211"/>
    </source>
</evidence>
<keyword evidence="6 11" id="KW-0342">GTP-binding</keyword>
<gene>
    <name evidence="13" type="primary">rtcB</name>
    <name evidence="14" type="ORF">COV41_01605</name>
</gene>
<evidence type="ECO:0000256" key="9">
    <source>
        <dbReference type="ARBA" id="ARBA00049514"/>
    </source>
</evidence>
<dbReference type="PANTHER" id="PTHR11118">
    <property type="entry name" value="RNA-SPLICING LIGASE RTCB HOMOLOG"/>
    <property type="match status" value="1"/>
</dbReference>
<evidence type="ECO:0000256" key="12">
    <source>
        <dbReference type="PIRSR" id="PIRSR601233-3"/>
    </source>
</evidence>
<feature type="binding site" evidence="12">
    <location>
        <position position="210"/>
    </location>
    <ligand>
        <name>Mn(2+)</name>
        <dbReference type="ChEBI" id="CHEBI:29035"/>
        <label>1</label>
    </ligand>
</feature>
<name>A0A2H0PXY7_9BACT</name>
<evidence type="ECO:0000256" key="6">
    <source>
        <dbReference type="ARBA" id="ARBA00023134"/>
    </source>
</evidence>
<dbReference type="PANTHER" id="PTHR11118:SF1">
    <property type="entry name" value="RNA-SPLICING LIGASE RTCB HOMOLOG"/>
    <property type="match status" value="1"/>
</dbReference>
<dbReference type="AlphaFoldDB" id="A0A2H0PXY7"/>
<keyword evidence="3 12" id="KW-0479">Metal-binding</keyword>
<comment type="subunit">
    <text evidence="13">Monomer.</text>
</comment>
<feature type="binding site" evidence="11">
    <location>
        <begin position="409"/>
        <end position="412"/>
    </location>
    <ligand>
        <name>GMP</name>
        <dbReference type="ChEBI" id="CHEBI:58115"/>
    </ligand>
</feature>
<dbReference type="Proteomes" id="UP000236846">
    <property type="component" value="Unassembled WGS sequence"/>
</dbReference>
<evidence type="ECO:0000256" key="13">
    <source>
        <dbReference type="RuleBase" id="RU371113"/>
    </source>
</evidence>
<comment type="cofactor">
    <cofactor evidence="12 13">
        <name>Mn(2+)</name>
        <dbReference type="ChEBI" id="CHEBI:29035"/>
    </cofactor>
    <text evidence="12 13">Binds 2 manganese ions per subunit.</text>
</comment>
<evidence type="ECO:0000313" key="15">
    <source>
        <dbReference type="Proteomes" id="UP000236846"/>
    </source>
</evidence>
<dbReference type="FunFam" id="3.90.1860.10:FF:000001">
    <property type="entry name" value="tRNA-splicing ligase RtcB homolog"/>
    <property type="match status" value="1"/>
</dbReference>
<evidence type="ECO:0000256" key="10">
    <source>
        <dbReference type="PIRSR" id="PIRSR601233-1"/>
    </source>
</evidence>
<evidence type="ECO:0000256" key="11">
    <source>
        <dbReference type="PIRSR" id="PIRSR601233-2"/>
    </source>
</evidence>
<comment type="catalytic activity">
    <reaction evidence="8">
        <text>a 3'-end 3'-phospho-ribonucleotide-RNA + a 5'-end dephospho-ribonucleoside-RNA + GTP = a ribonucleotidyl-ribonucleotide-RNA + GMP + diphosphate</text>
        <dbReference type="Rhea" id="RHEA:68076"/>
        <dbReference type="Rhea" id="RHEA-COMP:10463"/>
        <dbReference type="Rhea" id="RHEA-COMP:13936"/>
        <dbReference type="Rhea" id="RHEA-COMP:17355"/>
        <dbReference type="ChEBI" id="CHEBI:33019"/>
        <dbReference type="ChEBI" id="CHEBI:37565"/>
        <dbReference type="ChEBI" id="CHEBI:58115"/>
        <dbReference type="ChEBI" id="CHEBI:83062"/>
        <dbReference type="ChEBI" id="CHEBI:138284"/>
        <dbReference type="ChEBI" id="CHEBI:173118"/>
        <dbReference type="EC" id="6.5.1.8"/>
    </reaction>
</comment>
<organism evidence="14 15">
    <name type="scientific">Candidatus Brennerbacteria bacterium CG11_big_fil_rev_8_21_14_0_20_43_10</name>
    <dbReference type="NCBI Taxonomy" id="1974523"/>
    <lineage>
        <taxon>Bacteria</taxon>
        <taxon>Candidatus Brenneribacteriota</taxon>
    </lineage>
</organism>
<sequence>MDILSKSDLVKIHDYLWEIPQSFRKDMRVPARIYASEHMLDELFKDRSLWQLVNLTTLPGIYKYALVMPDVHEGYGAPIGGVFAIKTQGGEGIISPGAVGYDVNCGIRLLRSNLTFSEAKDKIPQLTQAIYKEVPSGVGESGWLKLHNTELDKVLETGVEYMLENDWATESDKEFCESNGKLGNVKAETVSDKAKSRGRDQLGTIGAGNHFVEVQRVDEIFDEQAAQTLGLFKDQITILIHCGSRGLGHQVATDYIRIMDNHLGEYGIKLVDRELACAPLNSVQGKNYFSAMSAAANFAWANRQLITYEVRKAWGSVFGRGPSTVGSELELVYDLAHNICKKELYDDVELLVHRKGATRAFPIGNKEIPEIYAKTCGQPVLIPGSMGTASYVLVGTEQAMSESFGSNPHGAGRTMSRTKAKNIINGKELQQELGKKGIFIQAGSFSGLAEEAPQAYKDIELVVNVVHQAGIAQKVARLKPVGVMKG</sequence>
<dbReference type="GO" id="GO:0046872">
    <property type="term" value="F:metal ion binding"/>
    <property type="evidence" value="ECO:0007669"/>
    <property type="project" value="UniProtKB-UniRule"/>
</dbReference>